<dbReference type="GO" id="GO:0016887">
    <property type="term" value="F:ATP hydrolysis activity"/>
    <property type="evidence" value="ECO:0007669"/>
    <property type="project" value="TreeGrafter"/>
</dbReference>
<keyword evidence="2" id="KW-0966">Cell projection</keyword>
<keyword evidence="3" id="KW-1185">Reference proteome</keyword>
<dbReference type="InterPro" id="IPR027417">
    <property type="entry name" value="P-loop_NTPase"/>
</dbReference>
<gene>
    <name evidence="2" type="ORF">SAMN05443637_11588</name>
</gene>
<dbReference type="GO" id="GO:0005524">
    <property type="term" value="F:ATP binding"/>
    <property type="evidence" value="ECO:0007669"/>
    <property type="project" value="TreeGrafter"/>
</dbReference>
<dbReference type="InterPro" id="IPR050625">
    <property type="entry name" value="ParA/MinD_ATPase"/>
</dbReference>
<dbReference type="PANTHER" id="PTHR43384:SF14">
    <property type="entry name" value="ESX-1 SECRETION-ASSOCIATED PROTEIN ESPI"/>
    <property type="match status" value="1"/>
</dbReference>
<accession>A0A1M6WSR2</accession>
<feature type="domain" description="CobQ/CobB/MinD/ParA nucleotide binding" evidence="1">
    <location>
        <begin position="71"/>
        <end position="161"/>
    </location>
</feature>
<dbReference type="SUPFAM" id="SSF52540">
    <property type="entry name" value="P-loop containing nucleoside triphosphate hydrolases"/>
    <property type="match status" value="1"/>
</dbReference>
<protein>
    <submittedName>
        <fullName evidence="2">MinD-like ATPase involved in chromosome partitioning or flagellar assembly</fullName>
    </submittedName>
</protein>
<dbReference type="RefSeq" id="WP_073458551.1">
    <property type="nucleotide sequence ID" value="NZ_CALGVN010000033.1"/>
</dbReference>
<dbReference type="EMBL" id="FRAP01000015">
    <property type="protein sequence ID" value="SHK96787.1"/>
    <property type="molecule type" value="Genomic_DNA"/>
</dbReference>
<name>A0A1M6WSR2_PSETH</name>
<sequence length="328" mass="35191">MTQPTAVARTAAEITEDAVVRFRGDRPRRGWRGAVYTATRGWVNPGPGPAEATRQQWLTRIRRPLRGVHRVAVTSIKGGVGKTTVAAGLGLVLAENRGDRVIAVDANPNAGTLADRLTADTTVTMRELLRDVEHTRSLTDLAHFTSLAGRLHVLASEQDPAMSALLQREEYEKVVALLARYYNVVITDSGTGLIHSAMEGTLATADSLVVVGAPTVDGAARASLTLDWLEAEGYREAAADAVVVLSCDRSSKDVDVTRVREHFAARCRAVVEIPFDPHLATGGRIDVERLRRRTRDAFLELAAHVADGFDPGRVPSAPAASGEVPALA</sequence>
<dbReference type="PANTHER" id="PTHR43384">
    <property type="entry name" value="SEPTUM SITE-DETERMINING PROTEIN MIND HOMOLOG, CHLOROPLASTIC-RELATED"/>
    <property type="match status" value="1"/>
</dbReference>
<evidence type="ECO:0000259" key="1">
    <source>
        <dbReference type="Pfam" id="PF01656"/>
    </source>
</evidence>
<dbReference type="AlphaFoldDB" id="A0A1M6WSR2"/>
<dbReference type="InterPro" id="IPR002586">
    <property type="entry name" value="CobQ/CobB/MinD/ParA_Nub-bd_dom"/>
</dbReference>
<dbReference type="STRING" id="1848.SAMN05443637_11588"/>
<dbReference type="Proteomes" id="UP000184363">
    <property type="component" value="Unassembled WGS sequence"/>
</dbReference>
<evidence type="ECO:0000313" key="2">
    <source>
        <dbReference type="EMBL" id="SHK96787.1"/>
    </source>
</evidence>
<keyword evidence="2" id="KW-0282">Flagellum</keyword>
<evidence type="ECO:0000313" key="3">
    <source>
        <dbReference type="Proteomes" id="UP000184363"/>
    </source>
</evidence>
<dbReference type="OrthoDB" id="3204399at2"/>
<organism evidence="2 3">
    <name type="scientific">Pseudonocardia thermophila</name>
    <dbReference type="NCBI Taxonomy" id="1848"/>
    <lineage>
        <taxon>Bacteria</taxon>
        <taxon>Bacillati</taxon>
        <taxon>Actinomycetota</taxon>
        <taxon>Actinomycetes</taxon>
        <taxon>Pseudonocardiales</taxon>
        <taxon>Pseudonocardiaceae</taxon>
        <taxon>Pseudonocardia</taxon>
    </lineage>
</organism>
<dbReference type="GO" id="GO:0005829">
    <property type="term" value="C:cytosol"/>
    <property type="evidence" value="ECO:0007669"/>
    <property type="project" value="TreeGrafter"/>
</dbReference>
<reference evidence="2 3" key="1">
    <citation type="submission" date="2016-11" db="EMBL/GenBank/DDBJ databases">
        <authorList>
            <person name="Jaros S."/>
            <person name="Januszkiewicz K."/>
            <person name="Wedrychowicz H."/>
        </authorList>
    </citation>
    <scope>NUCLEOTIDE SEQUENCE [LARGE SCALE GENOMIC DNA]</scope>
    <source>
        <strain evidence="2 3">DSM 43832</strain>
    </source>
</reference>
<proteinExistence type="predicted"/>
<dbReference type="GO" id="GO:0009898">
    <property type="term" value="C:cytoplasmic side of plasma membrane"/>
    <property type="evidence" value="ECO:0007669"/>
    <property type="project" value="TreeGrafter"/>
</dbReference>
<dbReference type="Pfam" id="PF01656">
    <property type="entry name" value="CbiA"/>
    <property type="match status" value="1"/>
</dbReference>
<keyword evidence="2" id="KW-0969">Cilium</keyword>
<dbReference type="GO" id="GO:0051782">
    <property type="term" value="P:negative regulation of cell division"/>
    <property type="evidence" value="ECO:0007669"/>
    <property type="project" value="TreeGrafter"/>
</dbReference>
<dbReference type="Gene3D" id="3.40.50.300">
    <property type="entry name" value="P-loop containing nucleotide triphosphate hydrolases"/>
    <property type="match status" value="1"/>
</dbReference>